<evidence type="ECO:0000313" key="2">
    <source>
        <dbReference type="Proteomes" id="UP001150581"/>
    </source>
</evidence>
<name>A0ACC1ICD2_9FUNG</name>
<keyword evidence="2" id="KW-1185">Reference proteome</keyword>
<reference evidence="1" key="1">
    <citation type="submission" date="2022-07" db="EMBL/GenBank/DDBJ databases">
        <title>Phylogenomic reconstructions and comparative analyses of Kickxellomycotina fungi.</title>
        <authorList>
            <person name="Reynolds N.K."/>
            <person name="Stajich J.E."/>
            <person name="Barry K."/>
            <person name="Grigoriev I.V."/>
            <person name="Crous P."/>
            <person name="Smith M.E."/>
        </authorList>
    </citation>
    <scope>NUCLEOTIDE SEQUENCE</scope>
    <source>
        <strain evidence="1">Benny 63K</strain>
    </source>
</reference>
<dbReference type="EMBL" id="JANBPG010000955">
    <property type="protein sequence ID" value="KAJ1892666.1"/>
    <property type="molecule type" value="Genomic_DNA"/>
</dbReference>
<comment type="caution">
    <text evidence="1">The sequence shown here is derived from an EMBL/GenBank/DDBJ whole genome shotgun (WGS) entry which is preliminary data.</text>
</comment>
<keyword evidence="1" id="KW-0269">Exonuclease</keyword>
<dbReference type="Proteomes" id="UP001150581">
    <property type="component" value="Unassembled WGS sequence"/>
</dbReference>
<gene>
    <name evidence="1" type="primary">exo2_1</name>
    <name evidence="1" type="ORF">LPJ66_006212</name>
</gene>
<protein>
    <submittedName>
        <fullName evidence="1">Exonuclease II Exo2</fullName>
    </submittedName>
</protein>
<organism evidence="1 2">
    <name type="scientific">Kickxella alabastrina</name>
    <dbReference type="NCBI Taxonomy" id="61397"/>
    <lineage>
        <taxon>Eukaryota</taxon>
        <taxon>Fungi</taxon>
        <taxon>Fungi incertae sedis</taxon>
        <taxon>Zoopagomycota</taxon>
        <taxon>Kickxellomycotina</taxon>
        <taxon>Kickxellomycetes</taxon>
        <taxon>Kickxellales</taxon>
        <taxon>Kickxellaceae</taxon>
        <taxon>Kickxella</taxon>
    </lineage>
</organism>
<keyword evidence="1" id="KW-0378">Hydrolase</keyword>
<evidence type="ECO:0000313" key="1">
    <source>
        <dbReference type="EMBL" id="KAJ1892666.1"/>
    </source>
</evidence>
<keyword evidence="1" id="KW-0540">Nuclease</keyword>
<accession>A0ACC1ICD2</accession>
<sequence length="748" mass="84949">MGVPGLLRWLHQHFPTACRISSRLDLGQPPHSLFIDLNSTLHQGGRQSNGDFNTIVAAIEQIVHKIQPQKLLFLAIDGVPPRMKERLQRERRSRLATSRTTSKAAFNAYTITPGTPWMRMFEIHLVRFIEEKLRFDPEWRGLNVVFSGCQDPGEGEQKIMEYLRAKGNGEQHCVWSNDADTVLLSLATHVPGITMVSERQSGDNCSYTLVEIDDLAERISKRYSPSDDEDTDKSDEGIDHSNKGIDYSVRRRDRLIDDLVFMTFFAGNDFLPPGPFIKVASDALCIHDLWMLYARLPAKYRRNLHDRGVINIRAFKELLALLSADGEDRAFRNHVGATALGSQITASRLRRMEWDTQRTGLERTPPPVKQQRRNAKRKKDNGRLIPHVWTGDIGNLSELDLANDLAWTLGTQPLRPDADVEYNVPENGGVLDTPMLTLDRIPLICPSLVSSALAIAALVNANIVGSIAAQAAMIEVDRGLGNSRIKWLQSFARYLHLECEVRGSSDPLYQAEFNRWKKQRTHSRADTVEKNSAPAIAIVLGDFKLCPPTHIITVTAKFPTVQTYNEPIALVSDSAWDTLLVDGRTEHRRSQELFAWKSMFYRQHYPKMNPANFIHCLCKHYAEALGWTALYYFSGQVSSWEFSWPNEIESSFSGVAPLESDLLVFLDVNSHSDRWDCVPVSEANPPLLREHLLCVMPKDSWQLMSEKEREMAQMLSQNQYSDVARMQVHNLLVGRDRGDAPLVYFWYL</sequence>
<proteinExistence type="predicted"/>